<evidence type="ECO:0000313" key="1">
    <source>
        <dbReference type="EMBL" id="MBE1508817.1"/>
    </source>
</evidence>
<keyword evidence="2" id="KW-1185">Reference proteome</keyword>
<dbReference type="EMBL" id="JADBEC010000002">
    <property type="protein sequence ID" value="MBE1508817.1"/>
    <property type="molecule type" value="Genomic_DNA"/>
</dbReference>
<reference evidence="1 2" key="1">
    <citation type="submission" date="2020-10" db="EMBL/GenBank/DDBJ databases">
        <title>Sequencing the genomes of 1000 actinobacteria strains.</title>
        <authorList>
            <person name="Klenk H.-P."/>
        </authorList>
    </citation>
    <scope>NUCLEOTIDE SEQUENCE [LARGE SCALE GENOMIC DNA]</scope>
    <source>
        <strain evidence="1 2">DSM 7307</strain>
    </source>
</reference>
<dbReference type="Proteomes" id="UP000620262">
    <property type="component" value="Unassembled WGS sequence"/>
</dbReference>
<evidence type="ECO:0000313" key="2">
    <source>
        <dbReference type="Proteomes" id="UP000620262"/>
    </source>
</evidence>
<accession>A0ABR9J023</accession>
<organism evidence="1 2">
    <name type="scientific">Rhizobium viscosum</name>
    <name type="common">Arthrobacter viscosus</name>
    <dbReference type="NCBI Taxonomy" id="1673"/>
    <lineage>
        <taxon>Bacteria</taxon>
        <taxon>Pseudomonadati</taxon>
        <taxon>Pseudomonadota</taxon>
        <taxon>Alphaproteobacteria</taxon>
        <taxon>Hyphomicrobiales</taxon>
        <taxon>Rhizobiaceae</taxon>
        <taxon>Rhizobium/Agrobacterium group</taxon>
        <taxon>Rhizobium</taxon>
    </lineage>
</organism>
<name>A0ABR9J023_RHIVS</name>
<protein>
    <submittedName>
        <fullName evidence="1">Uncharacterized protein</fullName>
    </submittedName>
</protein>
<gene>
    <name evidence="1" type="ORF">H4W29_006062</name>
</gene>
<sequence>MLLRDLDPVTARRVLHIYDGIAQASWFNRNRATEWELLKLVLRHVVQDQDEEYIQKLCTREAFERFCRSA</sequence>
<comment type="caution">
    <text evidence="1">The sequence shown here is derived from an EMBL/GenBank/DDBJ whole genome shotgun (WGS) entry which is preliminary data.</text>
</comment>
<proteinExistence type="predicted"/>